<sequence length="383" mass="41856">MGTPLLIDVGCLCDAHTDATLEFMAKAIGEDPPDGDIWAPHPNPFVRRIVELFTERGLQRHAGLEAELRSWLAGDGHQPSLERPARPAGAMVRWSEAEIVLTRAYLRAIPASAWQISDWELLVDYLVQRYLPPGDLRAEAEWLATRSNMMGRVQAAMGDASDEMADTILATLPALGDGVTLSPVQLAAINFGRARCCESVAALTDSLRHRMRRLVVDHQEAIALGDRAAAAESLQSKLLDTFGTLNLDWRRIAVTEATENVNQGMVAATPAGAKLRRVEKYRGACAFCRSIDGRVFTVVDPAKPDKDGEASVWVGKNNIGRSASPRKRVAGTLVEREMKELWWPAAGAQHPNCRGRWVSVGGSSPDPEFAAWLEGLKSRGVHQ</sequence>
<dbReference type="EMBL" id="JAOTJD010000005">
    <property type="protein sequence ID" value="MFD3263194.1"/>
    <property type="molecule type" value="Genomic_DNA"/>
</dbReference>
<dbReference type="RefSeq" id="WP_377367938.1">
    <property type="nucleotide sequence ID" value="NZ_JAOTJD010000005.1"/>
</dbReference>
<keyword evidence="2" id="KW-1185">Reference proteome</keyword>
<evidence type="ECO:0000313" key="2">
    <source>
        <dbReference type="Proteomes" id="UP001598130"/>
    </source>
</evidence>
<dbReference type="Proteomes" id="UP001598130">
    <property type="component" value="Unassembled WGS sequence"/>
</dbReference>
<reference evidence="1 2" key="1">
    <citation type="submission" date="2022-09" db="EMBL/GenBank/DDBJ databases">
        <title>New species of Phenylobacterium.</title>
        <authorList>
            <person name="Mieszkin S."/>
        </authorList>
    </citation>
    <scope>NUCLEOTIDE SEQUENCE [LARGE SCALE GENOMIC DNA]</scope>
    <source>
        <strain evidence="1 2">HK31-G</strain>
    </source>
</reference>
<proteinExistence type="predicted"/>
<organism evidence="1 2">
    <name type="scientific">Phenylobacterium ferrooxidans</name>
    <dbReference type="NCBI Taxonomy" id="2982689"/>
    <lineage>
        <taxon>Bacteria</taxon>
        <taxon>Pseudomonadati</taxon>
        <taxon>Pseudomonadota</taxon>
        <taxon>Alphaproteobacteria</taxon>
        <taxon>Caulobacterales</taxon>
        <taxon>Caulobacteraceae</taxon>
        <taxon>Phenylobacterium</taxon>
    </lineage>
</organism>
<accession>A0ABW6CKB5</accession>
<comment type="caution">
    <text evidence="1">The sequence shown here is derived from an EMBL/GenBank/DDBJ whole genome shotgun (WGS) entry which is preliminary data.</text>
</comment>
<protein>
    <recommendedName>
        <fullName evidence="3">Phage head morphogenesis domain-containing protein</fullName>
    </recommendedName>
</protein>
<gene>
    <name evidence="1" type="ORF">OCL97_04340</name>
</gene>
<evidence type="ECO:0008006" key="3">
    <source>
        <dbReference type="Google" id="ProtNLM"/>
    </source>
</evidence>
<name>A0ABW6CKB5_9CAUL</name>
<evidence type="ECO:0000313" key="1">
    <source>
        <dbReference type="EMBL" id="MFD3263194.1"/>
    </source>
</evidence>